<evidence type="ECO:0000313" key="1">
    <source>
        <dbReference type="EMBL" id="CAI0554604.1"/>
    </source>
</evidence>
<dbReference type="EMBL" id="CAMGYJ010000010">
    <property type="protein sequence ID" value="CAI0554604.1"/>
    <property type="molecule type" value="Genomic_DNA"/>
</dbReference>
<sequence>MQTTNTAVSWTQDLCYSTCSLLLNHGNLLQLQVIVNGF</sequence>
<accession>A0AAV0RDE9</accession>
<organism evidence="1 2">
    <name type="scientific">Linum tenue</name>
    <dbReference type="NCBI Taxonomy" id="586396"/>
    <lineage>
        <taxon>Eukaryota</taxon>
        <taxon>Viridiplantae</taxon>
        <taxon>Streptophyta</taxon>
        <taxon>Embryophyta</taxon>
        <taxon>Tracheophyta</taxon>
        <taxon>Spermatophyta</taxon>
        <taxon>Magnoliopsida</taxon>
        <taxon>eudicotyledons</taxon>
        <taxon>Gunneridae</taxon>
        <taxon>Pentapetalae</taxon>
        <taxon>rosids</taxon>
        <taxon>fabids</taxon>
        <taxon>Malpighiales</taxon>
        <taxon>Linaceae</taxon>
        <taxon>Linum</taxon>
    </lineage>
</organism>
<evidence type="ECO:0000313" key="2">
    <source>
        <dbReference type="Proteomes" id="UP001154282"/>
    </source>
</evidence>
<name>A0AAV0RDE9_9ROSI</name>
<proteinExistence type="predicted"/>
<dbReference type="Proteomes" id="UP001154282">
    <property type="component" value="Unassembled WGS sequence"/>
</dbReference>
<comment type="caution">
    <text evidence="1">The sequence shown here is derived from an EMBL/GenBank/DDBJ whole genome shotgun (WGS) entry which is preliminary data.</text>
</comment>
<gene>
    <name evidence="1" type="ORF">LITE_LOCUS47253</name>
</gene>
<reference evidence="1" key="1">
    <citation type="submission" date="2022-08" db="EMBL/GenBank/DDBJ databases">
        <authorList>
            <person name="Gutierrez-Valencia J."/>
        </authorList>
    </citation>
    <scope>NUCLEOTIDE SEQUENCE</scope>
</reference>
<dbReference type="AlphaFoldDB" id="A0AAV0RDE9"/>
<protein>
    <submittedName>
        <fullName evidence="1">Uncharacterized protein</fullName>
    </submittedName>
</protein>
<keyword evidence="2" id="KW-1185">Reference proteome</keyword>